<keyword evidence="3" id="KW-1185">Reference proteome</keyword>
<dbReference type="EMBL" id="CP071446">
    <property type="protein sequence ID" value="QTA37845.1"/>
    <property type="molecule type" value="Genomic_DNA"/>
</dbReference>
<sequence length="101" mass="11618">MEPIDLHPIYLRSSVERSQQISQLQNYSNIAAEISAQQINERIKREQASPTIIQKTEQNITRSATDGKSKGEYFQYSQSGKKKKNKNIINQESSHILDVRL</sequence>
<gene>
    <name evidence="2" type="ORF">JYK00_09000</name>
</gene>
<evidence type="ECO:0000313" key="2">
    <source>
        <dbReference type="EMBL" id="QTA37845.1"/>
    </source>
</evidence>
<feature type="compositionally biased region" description="Polar residues" evidence="1">
    <location>
        <begin position="50"/>
        <end position="64"/>
    </location>
</feature>
<accession>A0ABX7S9G3</accession>
<evidence type="ECO:0000256" key="1">
    <source>
        <dbReference type="SAM" id="MobiDB-lite"/>
    </source>
</evidence>
<dbReference type="Proteomes" id="UP000671862">
    <property type="component" value="Chromosome"/>
</dbReference>
<organism evidence="2 3">
    <name type="scientific">Thermosipho ferrireducens</name>
    <dbReference type="NCBI Taxonomy" id="2571116"/>
    <lineage>
        <taxon>Bacteria</taxon>
        <taxon>Thermotogati</taxon>
        <taxon>Thermotogota</taxon>
        <taxon>Thermotogae</taxon>
        <taxon>Thermotogales</taxon>
        <taxon>Fervidobacteriaceae</taxon>
        <taxon>Thermosipho</taxon>
    </lineage>
</organism>
<evidence type="ECO:0000313" key="3">
    <source>
        <dbReference type="Proteomes" id="UP000671862"/>
    </source>
</evidence>
<dbReference type="RefSeq" id="WP_207566566.1">
    <property type="nucleotide sequence ID" value="NZ_CP071446.1"/>
</dbReference>
<feature type="region of interest" description="Disordered" evidence="1">
    <location>
        <begin position="50"/>
        <end position="88"/>
    </location>
</feature>
<protein>
    <submittedName>
        <fullName evidence="2">Uncharacterized protein</fullName>
    </submittedName>
</protein>
<reference evidence="2 3" key="1">
    <citation type="submission" date="2021-03" db="EMBL/GenBank/DDBJ databases">
        <title>Thermosipho ferrireducens sp.nov., an anaerobic thermophilic iron-reducing bacterium isolated from a deep-sea hydrothermal sulfide deposits.</title>
        <authorList>
            <person name="Zeng X."/>
            <person name="Chen Y."/>
            <person name="Shao Z."/>
        </authorList>
    </citation>
    <scope>NUCLEOTIDE SEQUENCE [LARGE SCALE GENOMIC DNA]</scope>
    <source>
        <strain evidence="2 3">JL129W03</strain>
    </source>
</reference>
<name>A0ABX7S9G3_9BACT</name>
<proteinExistence type="predicted"/>